<evidence type="ECO:0000313" key="2">
    <source>
        <dbReference type="EMBL" id="SFK94789.1"/>
    </source>
</evidence>
<accession>A0A1I4DPC4</accession>
<sequence length="665" mass="70606">MYMDKVTQIISHFIGEFEAVTEQARLKKAYEEFAASRKAAELEQPLPDADVDVQAPYPLIDYQPDIPYMPKPPELHRINAPSDFVFNPPTLDLGGELSANIQDAVQNVLGGRIVNHSPSLSEIFEPPPPGSIGIVVKQTIRLDDNDYVSAGGHGLVFNPGPADQSMLGVMQEAAADLSPIDDLTLDSTDGDIGEFILTAAELLDGMIDVAGDDVTIIKADQIDGIYVNGQSVEEAPDLADYADFLKDEEETDGPLPELEVNAHFNAEGELEIDVSVELQAGGNTLVNSAVVTNSWATSTVLAVAGDSVELNAIVQINAVSDVDSLGQTLNGWVRDEQGAEGLFNIAMFKHIAPEAAQAAADAVEDFPKNWVVTKIEGDLTILNWIEQYSFVSDNDIAVLSSSGVTSKIGTGENTAVNDVSLEELGRHYDLIVVGGSLYDANLIQQLNVLLDNDLIGAVDGFETNGEASVAAGNNLLWNQAAIAEIDGGSGPLVMPSEYLAAAQGLAAGDDTALKGLLGDSAFAGLDSLRVLYISGDMLNLNYVKQTNILGDSDQVALAMNELFPHPEAEWTLTTGNNELVNFAAIVDVDATDKTYVGGGQYSDEVLIQANLIEDDRGLAAQDPDQLVNEAVAFLDDGLTDEAGDGDPLIQPMPAADHAPSEIMLG</sequence>
<evidence type="ECO:0000313" key="3">
    <source>
        <dbReference type="Proteomes" id="UP000323300"/>
    </source>
</evidence>
<dbReference type="AlphaFoldDB" id="A0A1I4DPC4"/>
<keyword evidence="3" id="KW-1185">Reference proteome</keyword>
<proteinExistence type="predicted"/>
<reference evidence="2 3" key="1">
    <citation type="submission" date="2016-10" db="EMBL/GenBank/DDBJ databases">
        <authorList>
            <person name="Varghese N."/>
            <person name="Submissions S."/>
        </authorList>
    </citation>
    <scope>NUCLEOTIDE SEQUENCE [LARGE SCALE GENOMIC DNA]</scope>
    <source>
        <strain evidence="2 3">DSM 21822</strain>
    </source>
</reference>
<protein>
    <submittedName>
        <fullName evidence="2">Uncharacterized protein</fullName>
    </submittedName>
</protein>
<dbReference type="RefSeq" id="WP_149762634.1">
    <property type="nucleotide sequence ID" value="NZ_BSPE01000023.1"/>
</dbReference>
<name>A0A1I4DPC4_9HYPH</name>
<organism evidence="2 3">
    <name type="scientific">Neomesorhizobium albiziae</name>
    <dbReference type="NCBI Taxonomy" id="335020"/>
    <lineage>
        <taxon>Bacteria</taxon>
        <taxon>Pseudomonadati</taxon>
        <taxon>Pseudomonadota</taxon>
        <taxon>Alphaproteobacteria</taxon>
        <taxon>Hyphomicrobiales</taxon>
        <taxon>Phyllobacteriaceae</taxon>
        <taxon>Neomesorhizobium</taxon>
    </lineage>
</organism>
<dbReference type="EMBL" id="FOSL01000018">
    <property type="protein sequence ID" value="SFK94789.1"/>
    <property type="molecule type" value="Genomic_DNA"/>
</dbReference>
<evidence type="ECO:0000256" key="1">
    <source>
        <dbReference type="SAM" id="MobiDB-lite"/>
    </source>
</evidence>
<feature type="region of interest" description="Disordered" evidence="1">
    <location>
        <begin position="642"/>
        <end position="665"/>
    </location>
</feature>
<gene>
    <name evidence="2" type="ORF">SAMN04488498_118100</name>
</gene>
<dbReference type="Proteomes" id="UP000323300">
    <property type="component" value="Unassembled WGS sequence"/>
</dbReference>
<dbReference type="OrthoDB" id="8283038at2"/>